<proteinExistence type="predicted"/>
<dbReference type="EMBL" id="CP002038">
    <property type="protein sequence ID" value="ADM99883.1"/>
    <property type="molecule type" value="Genomic_DNA"/>
</dbReference>
<accession>E0SEE9</accession>
<dbReference type="STRING" id="198628.Dda3937_02607"/>
<organism evidence="2 3">
    <name type="scientific">Dickeya dadantii (strain 3937)</name>
    <name type="common">Erwinia chrysanthemi (strain 3937)</name>
    <dbReference type="NCBI Taxonomy" id="198628"/>
    <lineage>
        <taxon>Bacteria</taxon>
        <taxon>Pseudomonadati</taxon>
        <taxon>Pseudomonadota</taxon>
        <taxon>Gammaproteobacteria</taxon>
        <taxon>Enterobacterales</taxon>
        <taxon>Pectobacteriaceae</taxon>
        <taxon>Dickeya</taxon>
    </lineage>
</organism>
<feature type="region of interest" description="Disordered" evidence="1">
    <location>
        <begin position="1"/>
        <end position="23"/>
    </location>
</feature>
<dbReference type="KEGG" id="ddd:Dda3937_02607"/>
<reference evidence="2 3" key="1">
    <citation type="journal article" date="2011" name="J. Bacteriol.">
        <title>Genome sequence of the plant-pathogenic bacterium Dickeya dadantii 3937.</title>
        <authorList>
            <person name="Glasner J.D."/>
            <person name="Yang C.H."/>
            <person name="Reverchon S."/>
            <person name="Hugouvieux-Cotte-Pattat N."/>
            <person name="Condemine G."/>
            <person name="Bohin J.P."/>
            <person name="Van Gijsegem F."/>
            <person name="Yang S."/>
            <person name="Franza T."/>
            <person name="Expert D."/>
            <person name="Plunkett G. III"/>
            <person name="San Francisco M.J."/>
            <person name="Charkowski A.O."/>
            <person name="Py B."/>
            <person name="Bell K."/>
            <person name="Rauscher L."/>
            <person name="Rodriguez-Palenzuela P."/>
            <person name="Toussaint A."/>
            <person name="Holeva M.C."/>
            <person name="He S.Y."/>
            <person name="Douet V."/>
            <person name="Boccara M."/>
            <person name="Blanco C."/>
            <person name="Toth I."/>
            <person name="Anderson B.D."/>
            <person name="Biehl B.S."/>
            <person name="Mau B."/>
            <person name="Flynn S.M."/>
            <person name="Barras F."/>
            <person name="Lindeberg M."/>
            <person name="Birch P.R."/>
            <person name="Tsuyumu S."/>
            <person name="Shi X."/>
            <person name="Hibbing M."/>
            <person name="Yap M.N."/>
            <person name="Carpentier M."/>
            <person name="Dassa E."/>
            <person name="Umehara M."/>
            <person name="Kim J.F."/>
            <person name="Rusch M."/>
            <person name="Soni P."/>
            <person name="Mayhew G.F."/>
            <person name="Fouts D.E."/>
            <person name="Gill S.R."/>
            <person name="Blattner F.R."/>
            <person name="Keen N.T."/>
            <person name="Perna N.T."/>
        </authorList>
    </citation>
    <scope>NUCLEOTIDE SEQUENCE [LARGE SCALE GENOMIC DNA]</scope>
    <source>
        <strain evidence="2 3">3937</strain>
    </source>
</reference>
<name>E0SEE9_DICD3</name>
<dbReference type="AlphaFoldDB" id="E0SEE9"/>
<keyword evidence="3" id="KW-1185">Reference proteome</keyword>
<evidence type="ECO:0000313" key="3">
    <source>
        <dbReference type="Proteomes" id="UP000006859"/>
    </source>
</evidence>
<evidence type="ECO:0000256" key="1">
    <source>
        <dbReference type="SAM" id="MobiDB-lite"/>
    </source>
</evidence>
<sequence length="96" mass="10892">MLTAQKPLGTLPDSHTTAPKKRGLEPGWRSLALIRARHVHFLSADDKPVINVGRVYLAPTDPFQSRIPRVHAFPFTKDKRIVLPNMLFHLLCSEQK</sequence>
<dbReference type="Proteomes" id="UP000006859">
    <property type="component" value="Chromosome"/>
</dbReference>
<gene>
    <name evidence="2" type="ordered locus">Dda3937_02607</name>
</gene>
<protein>
    <submittedName>
        <fullName evidence="2">Uncharacterized protein</fullName>
    </submittedName>
</protein>
<evidence type="ECO:0000313" key="2">
    <source>
        <dbReference type="EMBL" id="ADM99883.1"/>
    </source>
</evidence>
<dbReference type="HOGENOM" id="CLU_2355235_0_0_6"/>